<dbReference type="InterPro" id="IPR045351">
    <property type="entry name" value="DUF6531"/>
</dbReference>
<accession>A0ABW5LCG1</accession>
<feature type="region of interest" description="Disordered" evidence="2">
    <location>
        <begin position="395"/>
        <end position="449"/>
    </location>
</feature>
<dbReference type="PANTHER" id="PTHR32305:SF15">
    <property type="entry name" value="PROTEIN RHSA-RELATED"/>
    <property type="match status" value="1"/>
</dbReference>
<proteinExistence type="predicted"/>
<protein>
    <submittedName>
        <fullName evidence="5">DUF6531 domain-containing protein</fullName>
    </submittedName>
</protein>
<dbReference type="EMBL" id="JBHULE010000004">
    <property type="protein sequence ID" value="MFD2561821.1"/>
    <property type="molecule type" value="Genomic_DNA"/>
</dbReference>
<dbReference type="NCBIfam" id="TIGR03696">
    <property type="entry name" value="Rhs_assc_core"/>
    <property type="match status" value="1"/>
</dbReference>
<evidence type="ECO:0000256" key="1">
    <source>
        <dbReference type="ARBA" id="ARBA00022737"/>
    </source>
</evidence>
<feature type="domain" description="Teneurin-like YD-shell" evidence="4">
    <location>
        <begin position="1169"/>
        <end position="1444"/>
    </location>
</feature>
<dbReference type="Proteomes" id="UP001597319">
    <property type="component" value="Unassembled WGS sequence"/>
</dbReference>
<dbReference type="NCBIfam" id="TIGR01643">
    <property type="entry name" value="YD_repeat_2x"/>
    <property type="match status" value="4"/>
</dbReference>
<evidence type="ECO:0000259" key="4">
    <source>
        <dbReference type="Pfam" id="PF25023"/>
    </source>
</evidence>
<feature type="domain" description="DUF6531" evidence="3">
    <location>
        <begin position="453"/>
        <end position="524"/>
    </location>
</feature>
<dbReference type="RefSeq" id="WP_378289875.1">
    <property type="nucleotide sequence ID" value="NZ_JBHULE010000004.1"/>
</dbReference>
<dbReference type="InterPro" id="IPR006530">
    <property type="entry name" value="YD"/>
</dbReference>
<dbReference type="Pfam" id="PF14412">
    <property type="entry name" value="AHH"/>
    <property type="match status" value="1"/>
</dbReference>
<reference evidence="6" key="1">
    <citation type="journal article" date="2019" name="Int. J. Syst. Evol. Microbiol.">
        <title>The Global Catalogue of Microorganisms (GCM) 10K type strain sequencing project: providing services to taxonomists for standard genome sequencing and annotation.</title>
        <authorList>
            <consortium name="The Broad Institute Genomics Platform"/>
            <consortium name="The Broad Institute Genome Sequencing Center for Infectious Disease"/>
            <person name="Wu L."/>
            <person name="Ma J."/>
        </authorList>
    </citation>
    <scope>NUCLEOTIDE SEQUENCE [LARGE SCALE GENOMIC DNA]</scope>
    <source>
        <strain evidence="6">KCTC 52274</strain>
    </source>
</reference>
<evidence type="ECO:0000313" key="5">
    <source>
        <dbReference type="EMBL" id="MFD2561821.1"/>
    </source>
</evidence>
<sequence>MGIKKCVPKNIMLKCDKGGAPCPLTVINPTTTIHGVDIATEADKVFGQSFTGFGTCSVTGSACAATVTNWKYTTKSSLVCSGNKLLTNESELPCGKGGIITIDLDAPSNEIDEPNIFDKMQSKMNGVVDKVTAPLKELEAAASEAVSDISDSIMKVGENAIQSGKDFINTDGLGRSTMIGDAFGKSVDRFGNMLQKSKEGLEMIGDLTGTRNEIELGTDIVEGVGRTGLSIADKLGKGVTAIFNYGKEYWDDSSARFEKDKQIAKAMGTAAVDGVEKGYYEAKLLATDLMEDTPGTIKRRHASAVNYTTNKMEDIANFSDWYMNEASDDERADVVANGTIKFIGSGVGGGITKGVSSAIGAATNKVMGAAGQTIKATVNQANNTLSQASGTIKGIQQGLNKKKGENGDVVTQTPDKPKTPPNDNDSSSQQANQNQNKNGTACKPGDKQTCKDDPVDIIAGVMFYPGQDFEIPGIIPFKWERTWYSDSKYNGALGHGFHHSYDIHLTERNNDILLILSDGRSAFFPILTEEISTNYNRTEKLTLSKLKTGNYELLEHKTQLTYLLQEKENNIYRLTKISNIDDIHILFQYENNVLSEIVDTAGRIIEIQSNSKNHITKIDIQHKNNKRHLVSYEYSQSGNLIDIIDPIGKSLKMKYKNHLMISKTDRNGQTFYWEYEGIHTGAKCIHTWGDGGILEGFMEYYKDHTIYSNAIHGQSIYYHKNGLCIKEIDSLGGELVKEYNEFDELIKSVDEEGNITLFDYDDHGNMTSVKYADNAIHEYTYDEKGKLQIITRPQGGSTIYAYKEEKLDTIIQPDGMMTTFEYTKNGLISTVYDNIDSKTQLFYDDDHNLIKMIFPNQAIYKWEYNEWGQSIKAINPHNHTQEFEYDIKGRVTTVKLPDQNTIKLQYNAYEDVIEAIDKDRNIAFEYTPLGSLKTRTENGSKVYFQYNSQEELIGIINEHKESYKFSRNTKGDIIREEGFDGLTRKFIRDRAGKVLKVEGPNNNHSIYEYDKGGRISRIEHQDGTWATYSYNKDGLLIEAVNPNSHVKINRDEAGRILSENQDGYTVVSEYGELGIRTGIKSSLGADINFEHSILGEVTKMNVKTKQNNPWEANYQYNSLGMETERALPGGIISSWDYGASGNPEKHRITANGSEQQCRLYSWDVNSKLQRITNNLTNKATRFSYDDFNSLASAEYEDGSYDYKLPDEVGNLYKTKDKKDQEYGKSGKLLRSGATYYHYDEEGNLIEKNTPKGSWKYNWEAVGMLQSVTKPDKTTIEFEYDALGRRTAKKILSPRAESKDGEIVRWIWDGNVPLHEWQYDLKDRPKAIVDELGNITKDKKEPVEDLITWIFDQGTFRPAAKITVEDTYSIITDYLGTPVEMYNSKGEKTWHAEYDIYGKVRKLVIGSLNDCPFRYQGQYEDIEIGLYYNRFRYYAPDEGVYISQDPIGLAGEMPNFYTYVRDTNSIIDVFGLSEGSGTLGKNMVKANMTHGLDPFVRGNFQAHHVIPHEVWTRSQDFFKDIGLGGAKDKAANGIFLPKNATIAEQYGFDNYHRGSHEGINIDMENKVSQIKSDYESGIISKTKARKKISAIQKAERNRLSSRKGLKPTRCS</sequence>
<comment type="caution">
    <text evidence="5">The sequence shown here is derived from an EMBL/GenBank/DDBJ whole genome shotgun (WGS) entry which is preliminary data.</text>
</comment>
<dbReference type="InterPro" id="IPR056823">
    <property type="entry name" value="TEN-like_YD-shell"/>
</dbReference>
<evidence type="ECO:0000259" key="3">
    <source>
        <dbReference type="Pfam" id="PF20148"/>
    </source>
</evidence>
<dbReference type="InterPro" id="IPR022385">
    <property type="entry name" value="Rhs_assc_core"/>
</dbReference>
<feature type="compositionally biased region" description="Low complexity" evidence="2">
    <location>
        <begin position="421"/>
        <end position="438"/>
    </location>
</feature>
<evidence type="ECO:0000256" key="2">
    <source>
        <dbReference type="SAM" id="MobiDB-lite"/>
    </source>
</evidence>
<keyword evidence="6" id="KW-1185">Reference proteome</keyword>
<dbReference type="Pfam" id="PF20148">
    <property type="entry name" value="DUF6531"/>
    <property type="match status" value="1"/>
</dbReference>
<dbReference type="Pfam" id="PF25023">
    <property type="entry name" value="TEN_YD-shell"/>
    <property type="match status" value="2"/>
</dbReference>
<dbReference type="InterPro" id="IPR025460">
    <property type="entry name" value="DUF4280"/>
</dbReference>
<name>A0ABW5LCG1_9FLAO</name>
<organism evidence="5 6">
    <name type="scientific">Aquimarina rubra</name>
    <dbReference type="NCBI Taxonomy" id="1920033"/>
    <lineage>
        <taxon>Bacteria</taxon>
        <taxon>Pseudomonadati</taxon>
        <taxon>Bacteroidota</taxon>
        <taxon>Flavobacteriia</taxon>
        <taxon>Flavobacteriales</taxon>
        <taxon>Flavobacteriaceae</taxon>
        <taxon>Aquimarina</taxon>
    </lineage>
</organism>
<keyword evidence="1" id="KW-0677">Repeat</keyword>
<dbReference type="PANTHER" id="PTHR32305">
    <property type="match status" value="1"/>
</dbReference>
<dbReference type="Pfam" id="PF14107">
    <property type="entry name" value="DUF4280"/>
    <property type="match status" value="1"/>
</dbReference>
<dbReference type="InterPro" id="IPR032871">
    <property type="entry name" value="AHH_dom_containing"/>
</dbReference>
<dbReference type="InterPro" id="IPR050708">
    <property type="entry name" value="T6SS_VgrG/RHS"/>
</dbReference>
<dbReference type="Gene3D" id="2.180.10.10">
    <property type="entry name" value="RHS repeat-associated core"/>
    <property type="match status" value="2"/>
</dbReference>
<feature type="domain" description="Teneurin-like YD-shell" evidence="4">
    <location>
        <begin position="755"/>
        <end position="916"/>
    </location>
</feature>
<evidence type="ECO:0000313" key="6">
    <source>
        <dbReference type="Proteomes" id="UP001597319"/>
    </source>
</evidence>
<gene>
    <name evidence="5" type="ORF">ACFSR1_04000</name>
</gene>